<evidence type="ECO:0000313" key="3">
    <source>
        <dbReference type="Proteomes" id="UP000823661"/>
    </source>
</evidence>
<proteinExistence type="predicted"/>
<accession>A0A9D9ESJ9</accession>
<dbReference type="Proteomes" id="UP000823661">
    <property type="component" value="Unassembled WGS sequence"/>
</dbReference>
<protein>
    <submittedName>
        <fullName evidence="2">Uncharacterized protein</fullName>
    </submittedName>
</protein>
<organism evidence="2 3">
    <name type="scientific">Candidatus Cryptobacteroides intestinavium</name>
    <dbReference type="NCBI Taxonomy" id="2840766"/>
    <lineage>
        <taxon>Bacteria</taxon>
        <taxon>Pseudomonadati</taxon>
        <taxon>Bacteroidota</taxon>
        <taxon>Bacteroidia</taxon>
        <taxon>Bacteroidales</taxon>
        <taxon>Candidatus Cryptobacteroides</taxon>
    </lineage>
</organism>
<comment type="caution">
    <text evidence="2">The sequence shown here is derived from an EMBL/GenBank/DDBJ whole genome shotgun (WGS) entry which is preliminary data.</text>
</comment>
<dbReference type="AlphaFoldDB" id="A0A9D9ESJ9"/>
<name>A0A9D9ESJ9_9BACT</name>
<reference evidence="2" key="1">
    <citation type="submission" date="2020-10" db="EMBL/GenBank/DDBJ databases">
        <authorList>
            <person name="Gilroy R."/>
        </authorList>
    </citation>
    <scope>NUCLEOTIDE SEQUENCE</scope>
    <source>
        <strain evidence="2">B1-20833</strain>
    </source>
</reference>
<reference evidence="2" key="2">
    <citation type="journal article" date="2021" name="PeerJ">
        <title>Extensive microbial diversity within the chicken gut microbiome revealed by metagenomics and culture.</title>
        <authorList>
            <person name="Gilroy R."/>
            <person name="Ravi A."/>
            <person name="Getino M."/>
            <person name="Pursley I."/>
            <person name="Horton D.L."/>
            <person name="Alikhan N.F."/>
            <person name="Baker D."/>
            <person name="Gharbi K."/>
            <person name="Hall N."/>
            <person name="Watson M."/>
            <person name="Adriaenssens E.M."/>
            <person name="Foster-Nyarko E."/>
            <person name="Jarju S."/>
            <person name="Secka A."/>
            <person name="Antonio M."/>
            <person name="Oren A."/>
            <person name="Chaudhuri R.R."/>
            <person name="La Ragione R."/>
            <person name="Hildebrand F."/>
            <person name="Pallen M.J."/>
        </authorList>
    </citation>
    <scope>NUCLEOTIDE SEQUENCE</scope>
    <source>
        <strain evidence="2">B1-20833</strain>
    </source>
</reference>
<evidence type="ECO:0000313" key="2">
    <source>
        <dbReference type="EMBL" id="MBO8451901.1"/>
    </source>
</evidence>
<sequence>MTACLASCEKPVNSVRAESITAYTDPAAEEPAEAAYVSVKGGIEKIYVDANIGFSAIWEDGESEPWARVIDDSGTDPATGYRVVTLEVDRRTETGCYYTRRTGMLILAASDPSLNYSCILPVHQGAVARVSNDFSFLRYGKTDPRFTDDEVSIDDWTTAQLNYGFTSSSADGEETPCYGKNGYLKIGDDNGRGGDLISPYTNTLRGDSLLMVTFRAAAYTDYYTGVRDDNRIRVEVLDGGVIADFAESGQTFIDLEAAYYDFSDEEFPETMWDGSDFIVFVAGTGLNPVTADTRIRISCGAQASQSGGNSRIFIDNFYIRALEEEEKDFYFSENGGSGNDIVLGSPDGEGQDQQN</sequence>
<gene>
    <name evidence="2" type="ORF">IAC06_03330</name>
</gene>
<feature type="region of interest" description="Disordered" evidence="1">
    <location>
        <begin position="332"/>
        <end position="355"/>
    </location>
</feature>
<dbReference type="EMBL" id="JADIMI010000029">
    <property type="protein sequence ID" value="MBO8451901.1"/>
    <property type="molecule type" value="Genomic_DNA"/>
</dbReference>
<evidence type="ECO:0000256" key="1">
    <source>
        <dbReference type="SAM" id="MobiDB-lite"/>
    </source>
</evidence>